<keyword evidence="4" id="KW-0805">Transcription regulation</keyword>
<keyword evidence="7" id="KW-0539">Nucleus</keyword>
<dbReference type="Gene3D" id="2.60.40.10">
    <property type="entry name" value="Immunoglobulins"/>
    <property type="match status" value="1"/>
</dbReference>
<evidence type="ECO:0000313" key="12">
    <source>
        <dbReference type="Proteomes" id="UP001469553"/>
    </source>
</evidence>
<dbReference type="PANTHER" id="PTHR23210">
    <property type="entry name" value="ACTIVATING TRANSCRIPTION FACTOR 7 INTERACTING PROTEIN"/>
    <property type="match status" value="1"/>
</dbReference>
<feature type="coiled-coil region" evidence="8">
    <location>
        <begin position="443"/>
        <end position="470"/>
    </location>
</feature>
<dbReference type="InterPro" id="IPR056565">
    <property type="entry name" value="Fn3_ATF7IP"/>
</dbReference>
<evidence type="ECO:0000256" key="7">
    <source>
        <dbReference type="ARBA" id="ARBA00023242"/>
    </source>
</evidence>
<evidence type="ECO:0000256" key="8">
    <source>
        <dbReference type="SAM" id="Coils"/>
    </source>
</evidence>
<feature type="compositionally biased region" description="Pro residues" evidence="9">
    <location>
        <begin position="864"/>
        <end position="875"/>
    </location>
</feature>
<dbReference type="InterPro" id="IPR031870">
    <property type="entry name" value="ATF7IP_BD"/>
</dbReference>
<keyword evidence="12" id="KW-1185">Reference proteome</keyword>
<dbReference type="Proteomes" id="UP001469553">
    <property type="component" value="Unassembled WGS sequence"/>
</dbReference>
<feature type="compositionally biased region" description="Polar residues" evidence="9">
    <location>
        <begin position="330"/>
        <end position="359"/>
    </location>
</feature>
<keyword evidence="5" id="KW-0010">Activator</keyword>
<evidence type="ECO:0000256" key="3">
    <source>
        <dbReference type="ARBA" id="ARBA00022491"/>
    </source>
</evidence>
<proteinExistence type="inferred from homology"/>
<organism evidence="11 12">
    <name type="scientific">Ameca splendens</name>
    <dbReference type="NCBI Taxonomy" id="208324"/>
    <lineage>
        <taxon>Eukaryota</taxon>
        <taxon>Metazoa</taxon>
        <taxon>Chordata</taxon>
        <taxon>Craniata</taxon>
        <taxon>Vertebrata</taxon>
        <taxon>Euteleostomi</taxon>
        <taxon>Actinopterygii</taxon>
        <taxon>Neopterygii</taxon>
        <taxon>Teleostei</taxon>
        <taxon>Neoteleostei</taxon>
        <taxon>Acanthomorphata</taxon>
        <taxon>Ovalentaria</taxon>
        <taxon>Atherinomorphae</taxon>
        <taxon>Cyprinodontiformes</taxon>
        <taxon>Goodeidae</taxon>
        <taxon>Ameca</taxon>
    </lineage>
</organism>
<feature type="compositionally biased region" description="Low complexity" evidence="9">
    <location>
        <begin position="130"/>
        <end position="157"/>
    </location>
</feature>
<feature type="compositionally biased region" description="Polar residues" evidence="9">
    <location>
        <begin position="114"/>
        <end position="126"/>
    </location>
</feature>
<reference evidence="11 12" key="1">
    <citation type="submission" date="2021-06" db="EMBL/GenBank/DDBJ databases">
        <authorList>
            <person name="Palmer J.M."/>
        </authorList>
    </citation>
    <scope>NUCLEOTIDE SEQUENCE [LARGE SCALE GENOMIC DNA]</scope>
    <source>
        <strain evidence="11 12">AS_MEX2019</strain>
        <tissue evidence="11">Muscle</tissue>
    </source>
</reference>
<feature type="compositionally biased region" description="Basic and acidic residues" evidence="9">
    <location>
        <begin position="292"/>
        <end position="329"/>
    </location>
</feature>
<evidence type="ECO:0000256" key="4">
    <source>
        <dbReference type="ARBA" id="ARBA00023015"/>
    </source>
</evidence>
<feature type="compositionally biased region" description="Low complexity" evidence="9">
    <location>
        <begin position="757"/>
        <end position="768"/>
    </location>
</feature>
<evidence type="ECO:0000256" key="6">
    <source>
        <dbReference type="ARBA" id="ARBA00023163"/>
    </source>
</evidence>
<comment type="subcellular location">
    <subcellularLocation>
        <location evidence="1">Nucleus</location>
    </subcellularLocation>
</comment>
<dbReference type="EMBL" id="JAHRIP010000187">
    <property type="protein sequence ID" value="MEQ2278927.1"/>
    <property type="molecule type" value="Genomic_DNA"/>
</dbReference>
<dbReference type="InterPro" id="IPR013783">
    <property type="entry name" value="Ig-like_fold"/>
</dbReference>
<accession>A0ABV0XBU6</accession>
<evidence type="ECO:0000256" key="1">
    <source>
        <dbReference type="ARBA" id="ARBA00004123"/>
    </source>
</evidence>
<dbReference type="InterPro" id="IPR036116">
    <property type="entry name" value="FN3_sf"/>
</dbReference>
<evidence type="ECO:0000256" key="9">
    <source>
        <dbReference type="SAM" id="MobiDB-lite"/>
    </source>
</evidence>
<feature type="compositionally biased region" description="Low complexity" evidence="9">
    <location>
        <begin position="723"/>
        <end position="748"/>
    </location>
</feature>
<feature type="region of interest" description="Disordered" evidence="9">
    <location>
        <begin position="82"/>
        <end position="381"/>
    </location>
</feature>
<feature type="region of interest" description="Disordered" evidence="9">
    <location>
        <begin position="723"/>
        <end position="885"/>
    </location>
</feature>
<dbReference type="Pfam" id="PF16794">
    <property type="entry name" value="fn3_4"/>
    <property type="match status" value="1"/>
</dbReference>
<feature type="compositionally biased region" description="Low complexity" evidence="9">
    <location>
        <begin position="279"/>
        <end position="291"/>
    </location>
</feature>
<sequence>KRCSAAPSTLHPAYTILQRNGHIKVQTENNGTSLGKKTSRLFANLEAMEVVVTEEKKKIFRARKTMKISDRLQLENLHSTLMNSAPGLSNPSPPPLVNGTHKDDGQKVGDKEQNSSSDPNSPQVASPATPGSLSSPAPFLSLNLSPSPGSSQSPNPQEEVTSQSSPPPSETHDSKKTEDEEKKGSSPSPINESVTPVSAECKDPQKADVIPVDKIEEKKGAPEEPVVDLERDSDKRSPEPSSLSECIEPMDAENYSSDTIDSEESTSTVKHQKPPSPTVAPSSSLTSPPASGEEKRPAAENKAEDIRKESNQKDKMEVHSVKVELKKESNAGQTKGPSRPSSTPPCNTDQGQKSSSSGLKRTLSEGNENDAVPVKREGKRPKVEHVELEAQLEVKITAKAGSQKKLEKVVQQLVNERLKILELTIFEKHFQELRDRVDKIDCATKHQTAINSLQSKIARLAKKFGEANQMSENKRKQEALAAANAAAATAAKNATVTSNSQVQRPVRTSVEVKQTPAAVSSSSTAVVPVAAPLPVSTASPVTVSAPAPVSTSTTTIVPQGSILQLITSSSNAASTLATGITTQSQPGTLVLKTTSGSNMMAAGQPLVIQLPLSVNGQAGTLVNFPVSSLAAATSLNKAKTTPSTTTFILKPSPAANAASVPTSTATALPALQASPGQVATTQISLARAVYQGGAGRITTPNAGVSVTTVRAPAQSVSVAGAVSSASSPATSGPAATGSTAPGTPQGTSLTSKTDNQASAATPSKAAAPPARPKGSVIDLTEDDDDVQVTGVKNAQGATPSPAPRSNPVISIPNTAGARSSPKTNQNSTSNPQITVHHRPPQESSLKPRTVTNTTPSRGSSTALPPLPVAPAPQRLPPEAEQTSPPQQLQLKLVPGQTGIVLSWSVAETDRSCATVDSYHLYAFHQDNSSSGTAQQHWKKIGEVNALPLPMACTLTQFQSGSTYYFAVRAKDIYGRFGSFCEPQCTNVISSSSSSS</sequence>
<gene>
    <name evidence="11" type="ORF">AMECASPLE_004403</name>
</gene>
<evidence type="ECO:0000256" key="2">
    <source>
        <dbReference type="ARBA" id="ARBA00010344"/>
    </source>
</evidence>
<feature type="compositionally biased region" description="Basic and acidic residues" evidence="9">
    <location>
        <begin position="200"/>
        <end position="238"/>
    </location>
</feature>
<dbReference type="Pfam" id="PF16788">
    <property type="entry name" value="ATF7IP_BD"/>
    <property type="match status" value="1"/>
</dbReference>
<evidence type="ECO:0000313" key="11">
    <source>
        <dbReference type="EMBL" id="MEQ2278927.1"/>
    </source>
</evidence>
<evidence type="ECO:0000259" key="10">
    <source>
        <dbReference type="PROSITE" id="PS50853"/>
    </source>
</evidence>
<comment type="similarity">
    <text evidence="2">Belongs to the MCAF family.</text>
</comment>
<keyword evidence="3" id="KW-0678">Repressor</keyword>
<dbReference type="PANTHER" id="PTHR23210:SF26">
    <property type="entry name" value="ACTIVATING TRANSCRIPTION FACTOR 7-INTERACTING PROTEIN 1"/>
    <property type="match status" value="1"/>
</dbReference>
<feature type="compositionally biased region" description="Basic and acidic residues" evidence="9">
    <location>
        <begin position="100"/>
        <end position="113"/>
    </location>
</feature>
<feature type="compositionally biased region" description="Polar residues" evidence="9">
    <location>
        <begin position="807"/>
        <end position="833"/>
    </location>
</feature>
<keyword evidence="6" id="KW-0804">Transcription</keyword>
<dbReference type="SUPFAM" id="SSF49265">
    <property type="entry name" value="Fibronectin type III"/>
    <property type="match status" value="1"/>
</dbReference>
<comment type="caution">
    <text evidence="11">The sequence shown here is derived from an EMBL/GenBank/DDBJ whole genome shotgun (WGS) entry which is preliminary data.</text>
</comment>
<dbReference type="PROSITE" id="PS50853">
    <property type="entry name" value="FN3"/>
    <property type="match status" value="1"/>
</dbReference>
<protein>
    <recommendedName>
        <fullName evidence="10">Fibronectin type-III domain-containing protein</fullName>
    </recommendedName>
</protein>
<name>A0ABV0XBU6_9TELE</name>
<keyword evidence="8" id="KW-0175">Coiled coil</keyword>
<feature type="compositionally biased region" description="Polar residues" evidence="9">
    <location>
        <begin position="185"/>
        <end position="196"/>
    </location>
</feature>
<dbReference type="InterPro" id="IPR026085">
    <property type="entry name" value="ATF7-int"/>
</dbReference>
<evidence type="ECO:0000256" key="5">
    <source>
        <dbReference type="ARBA" id="ARBA00023159"/>
    </source>
</evidence>
<feature type="non-terminal residue" evidence="11">
    <location>
        <position position="1"/>
    </location>
</feature>
<feature type="compositionally biased region" description="Basic and acidic residues" evidence="9">
    <location>
        <begin position="170"/>
        <end position="184"/>
    </location>
</feature>
<feature type="domain" description="Fibronectin type-III" evidence="10">
    <location>
        <begin position="884"/>
        <end position="990"/>
    </location>
</feature>
<dbReference type="InterPro" id="IPR003961">
    <property type="entry name" value="FN3_dom"/>
</dbReference>
<feature type="compositionally biased region" description="Polar residues" evidence="9">
    <location>
        <begin position="841"/>
        <end position="861"/>
    </location>
</feature>